<feature type="region of interest" description="Disordered" evidence="9">
    <location>
        <begin position="357"/>
        <end position="394"/>
    </location>
</feature>
<dbReference type="InterPro" id="IPR003594">
    <property type="entry name" value="HATPase_dom"/>
</dbReference>
<evidence type="ECO:0000313" key="11">
    <source>
        <dbReference type="EMBL" id="EFO81842.1"/>
    </source>
</evidence>
<dbReference type="PANTHER" id="PTHR43065:SF10">
    <property type="entry name" value="PEROXIDE STRESS-ACTIVATED HISTIDINE KINASE MAK3"/>
    <property type="match status" value="1"/>
</dbReference>
<keyword evidence="4" id="KW-0808">Transferase</keyword>
<keyword evidence="6 11" id="KW-0418">Kinase</keyword>
<dbReference type="InterPro" id="IPR036890">
    <property type="entry name" value="HATPase_C_sf"/>
</dbReference>
<organism evidence="11 12">
    <name type="scientific">Oscillochloris trichoides DG-6</name>
    <dbReference type="NCBI Taxonomy" id="765420"/>
    <lineage>
        <taxon>Bacteria</taxon>
        <taxon>Bacillati</taxon>
        <taxon>Chloroflexota</taxon>
        <taxon>Chloroflexia</taxon>
        <taxon>Chloroflexales</taxon>
        <taxon>Chloroflexineae</taxon>
        <taxon>Oscillochloridaceae</taxon>
        <taxon>Oscillochloris</taxon>
    </lineage>
</organism>
<keyword evidence="3" id="KW-0597">Phosphoprotein</keyword>
<dbReference type="SUPFAM" id="SSF55785">
    <property type="entry name" value="PYP-like sensor domain (PAS domain)"/>
    <property type="match status" value="1"/>
</dbReference>
<dbReference type="EC" id="2.7.13.3" evidence="2"/>
<dbReference type="GO" id="GO:0000155">
    <property type="term" value="F:phosphorelay sensor kinase activity"/>
    <property type="evidence" value="ECO:0007669"/>
    <property type="project" value="InterPro"/>
</dbReference>
<evidence type="ECO:0000256" key="8">
    <source>
        <dbReference type="ARBA" id="ARBA00023012"/>
    </source>
</evidence>
<evidence type="ECO:0000259" key="10">
    <source>
        <dbReference type="PROSITE" id="PS50109"/>
    </source>
</evidence>
<keyword evidence="8" id="KW-0902">Two-component regulatory system</keyword>
<dbReference type="GO" id="GO:0005524">
    <property type="term" value="F:ATP binding"/>
    <property type="evidence" value="ECO:0007669"/>
    <property type="project" value="UniProtKB-KW"/>
</dbReference>
<keyword evidence="5" id="KW-0547">Nucleotide-binding</keyword>
<dbReference type="SUPFAM" id="SSF47384">
    <property type="entry name" value="Homodimeric domain of signal transducing histidine kinase"/>
    <property type="match status" value="1"/>
</dbReference>
<dbReference type="PRINTS" id="PR00344">
    <property type="entry name" value="BCTRLSENSOR"/>
</dbReference>
<comment type="catalytic activity">
    <reaction evidence="1">
        <text>ATP + protein L-histidine = ADP + protein N-phospho-L-histidine.</text>
        <dbReference type="EC" id="2.7.13.3"/>
    </reaction>
</comment>
<keyword evidence="12" id="KW-1185">Reference proteome</keyword>
<dbReference type="Pfam" id="PF02518">
    <property type="entry name" value="HATPase_c"/>
    <property type="match status" value="1"/>
</dbReference>
<feature type="domain" description="Histidine kinase" evidence="10">
    <location>
        <begin position="167"/>
        <end position="376"/>
    </location>
</feature>
<dbReference type="eggNOG" id="COG3852">
    <property type="taxonomic scope" value="Bacteria"/>
</dbReference>
<feature type="compositionally biased region" description="Acidic residues" evidence="9">
    <location>
        <begin position="385"/>
        <end position="394"/>
    </location>
</feature>
<feature type="compositionally biased region" description="Polar residues" evidence="9">
    <location>
        <begin position="358"/>
        <end position="372"/>
    </location>
</feature>
<proteinExistence type="predicted"/>
<accession>E1IA88</accession>
<dbReference type="CDD" id="cd00082">
    <property type="entry name" value="HisKA"/>
    <property type="match status" value="1"/>
</dbReference>
<dbReference type="Proteomes" id="UP000054010">
    <property type="component" value="Unassembled WGS sequence"/>
</dbReference>
<evidence type="ECO:0000313" key="12">
    <source>
        <dbReference type="Proteomes" id="UP000054010"/>
    </source>
</evidence>
<dbReference type="InterPro" id="IPR035965">
    <property type="entry name" value="PAS-like_dom_sf"/>
</dbReference>
<dbReference type="Gene3D" id="3.30.565.10">
    <property type="entry name" value="Histidine kinase-like ATPase, C-terminal domain"/>
    <property type="match status" value="1"/>
</dbReference>
<protein>
    <recommendedName>
        <fullName evidence="2">histidine kinase</fullName>
        <ecNumber evidence="2">2.7.13.3</ecNumber>
    </recommendedName>
</protein>
<evidence type="ECO:0000256" key="6">
    <source>
        <dbReference type="ARBA" id="ARBA00022777"/>
    </source>
</evidence>
<dbReference type="SMART" id="SM00387">
    <property type="entry name" value="HATPase_c"/>
    <property type="match status" value="1"/>
</dbReference>
<evidence type="ECO:0000256" key="1">
    <source>
        <dbReference type="ARBA" id="ARBA00000085"/>
    </source>
</evidence>
<name>E1IA88_9CHLR</name>
<dbReference type="HOGENOM" id="CLU_000445_114_39_0"/>
<evidence type="ECO:0000256" key="7">
    <source>
        <dbReference type="ARBA" id="ARBA00022840"/>
    </source>
</evidence>
<reference evidence="11 12" key="1">
    <citation type="journal article" date="2011" name="J. Bacteriol.">
        <title>Draft genome sequence of the anoxygenic filamentous phototrophic bacterium Oscillochloris trichoides subsp. DG-6.</title>
        <authorList>
            <person name="Kuznetsov B.B."/>
            <person name="Ivanovsky R.N."/>
            <person name="Keppen O.I."/>
            <person name="Sukhacheva M.V."/>
            <person name="Bumazhkin B.K."/>
            <person name="Patutina E.O."/>
            <person name="Beletsky A.V."/>
            <person name="Mardanov A.V."/>
            <person name="Baslerov R.V."/>
            <person name="Panteleeva A.N."/>
            <person name="Kolganova T.V."/>
            <person name="Ravin N.V."/>
            <person name="Skryabin K.G."/>
        </authorList>
    </citation>
    <scope>NUCLEOTIDE SEQUENCE [LARGE SCALE GENOMIC DNA]</scope>
    <source>
        <strain evidence="11 12">DG-6</strain>
    </source>
</reference>
<dbReference type="Gene3D" id="3.30.450.20">
    <property type="entry name" value="PAS domain"/>
    <property type="match status" value="1"/>
</dbReference>
<dbReference type="STRING" id="765420.OSCT_0239"/>
<gene>
    <name evidence="11" type="ORF">OSCT_0239</name>
</gene>
<keyword evidence="7" id="KW-0067">ATP-binding</keyword>
<dbReference type="PROSITE" id="PS50109">
    <property type="entry name" value="HIS_KIN"/>
    <property type="match status" value="1"/>
</dbReference>
<dbReference type="SUPFAM" id="SSF55874">
    <property type="entry name" value="ATPase domain of HSP90 chaperone/DNA topoisomerase II/histidine kinase"/>
    <property type="match status" value="1"/>
</dbReference>
<evidence type="ECO:0000256" key="3">
    <source>
        <dbReference type="ARBA" id="ARBA00022553"/>
    </source>
</evidence>
<sequence>MFPEQQSEMALQRSRDLLRIVFDHLPEGLILVDRQGLILAANNAFCYGILGQTPRNVVSKAYAQIWSELAPRSDLSLVPQGPSEHGVAIIPPAEGPFPLVQAHWCILCSDMVGQQRWYTVDRIPISEGPDLPEQCLERWRDITHQEELQRRLLVHEQLTSLGRLAASVAHEVGNPLQSAMGCLELCQADPGLSAGNREYLDLALGELERMSRTMASLRNLYRPPEITWEPVDLNQLLRQVTRFTQRQLQRAKIKVYLHLAERLPMITGQSDALRQVFLNLLLNAQEAMANGGRIDITTQAKSTDRMCVVVVQDTGVGMSSDQLVRLFEPFQSKKAQGVGLGLYLSRQIIEQHTGHIDVSSQPGQGTSFTLQFPWSDAGPWQRPDADDDEVELED</sequence>
<dbReference type="InterPro" id="IPR005467">
    <property type="entry name" value="His_kinase_dom"/>
</dbReference>
<evidence type="ECO:0000256" key="4">
    <source>
        <dbReference type="ARBA" id="ARBA00022679"/>
    </source>
</evidence>
<dbReference type="OrthoDB" id="9784397at2"/>
<evidence type="ECO:0000256" key="5">
    <source>
        <dbReference type="ARBA" id="ARBA00022741"/>
    </source>
</evidence>
<dbReference type="InterPro" id="IPR004358">
    <property type="entry name" value="Sig_transdc_His_kin-like_C"/>
</dbReference>
<dbReference type="PANTHER" id="PTHR43065">
    <property type="entry name" value="SENSOR HISTIDINE KINASE"/>
    <property type="match status" value="1"/>
</dbReference>
<dbReference type="InterPro" id="IPR003661">
    <property type="entry name" value="HisK_dim/P_dom"/>
</dbReference>
<evidence type="ECO:0000256" key="2">
    <source>
        <dbReference type="ARBA" id="ARBA00012438"/>
    </source>
</evidence>
<dbReference type="SMART" id="SM00388">
    <property type="entry name" value="HisKA"/>
    <property type="match status" value="1"/>
</dbReference>
<dbReference type="EMBL" id="ADVR01000004">
    <property type="protein sequence ID" value="EFO81842.1"/>
    <property type="molecule type" value="Genomic_DNA"/>
</dbReference>
<dbReference type="InterPro" id="IPR036097">
    <property type="entry name" value="HisK_dim/P_sf"/>
</dbReference>
<dbReference type="Pfam" id="PF00512">
    <property type="entry name" value="HisKA"/>
    <property type="match status" value="1"/>
</dbReference>
<dbReference type="AlphaFoldDB" id="E1IA88"/>
<comment type="caution">
    <text evidence="11">The sequence shown here is derived from an EMBL/GenBank/DDBJ whole genome shotgun (WGS) entry which is preliminary data.</text>
</comment>
<evidence type="ECO:0000256" key="9">
    <source>
        <dbReference type="SAM" id="MobiDB-lite"/>
    </source>
</evidence>
<dbReference type="Gene3D" id="1.10.287.130">
    <property type="match status" value="1"/>
</dbReference>